<proteinExistence type="predicted"/>
<name>A0A2Z2MGJ3_9EURY</name>
<keyword evidence="3" id="KW-1185">Reference proteome</keyword>
<keyword evidence="1" id="KW-0472">Membrane</keyword>
<evidence type="ECO:0008006" key="4">
    <source>
        <dbReference type="Google" id="ProtNLM"/>
    </source>
</evidence>
<accession>A0A2Z2MGJ3</accession>
<dbReference type="Proteomes" id="UP000250272">
    <property type="component" value="Chromosome"/>
</dbReference>
<gene>
    <name evidence="2" type="ORF">A3L01_00170</name>
</gene>
<organism evidence="2 3">
    <name type="scientific">Thermococcus barossii</name>
    <dbReference type="NCBI Taxonomy" id="54077"/>
    <lineage>
        <taxon>Archaea</taxon>
        <taxon>Methanobacteriati</taxon>
        <taxon>Methanobacteriota</taxon>
        <taxon>Thermococci</taxon>
        <taxon>Thermococcales</taxon>
        <taxon>Thermococcaceae</taxon>
        <taxon>Thermococcus</taxon>
    </lineage>
</organism>
<dbReference type="EMBL" id="CP015101">
    <property type="protein sequence ID" value="ASJ03862.1"/>
    <property type="molecule type" value="Genomic_DNA"/>
</dbReference>
<evidence type="ECO:0000313" key="3">
    <source>
        <dbReference type="Proteomes" id="UP000250272"/>
    </source>
</evidence>
<dbReference type="RefSeq" id="WP_088863918.1">
    <property type="nucleotide sequence ID" value="NZ_CP015101.1"/>
</dbReference>
<evidence type="ECO:0000313" key="2">
    <source>
        <dbReference type="EMBL" id="ASJ03862.1"/>
    </source>
</evidence>
<protein>
    <recommendedName>
        <fullName evidence="4">Class III signal peptide-containing protein</fullName>
    </recommendedName>
</protein>
<reference evidence="2 3" key="1">
    <citation type="submission" date="2016-04" db="EMBL/GenBank/DDBJ databases">
        <title>Complete genome sequence of Thermococcus barossii type strain SHCK-94.</title>
        <authorList>
            <person name="Oger P.M."/>
        </authorList>
    </citation>
    <scope>NUCLEOTIDE SEQUENCE [LARGE SCALE GENOMIC DNA]</scope>
    <source>
        <strain evidence="2 3">SHCK-94</strain>
    </source>
</reference>
<sequence length="157" mass="16972">MSSSPRRGQSAIEVLFILAIILAGVLVVTPAYLDENTAMSAVSYVRTSASDACAYLNTGVVINDSMYSPLNAIITASNYTYRAFQLAGVRSADVNGKMQINVTITYAGAGLPEATVEANIKQYIEDDLVSKTNVVRESGKLYLRGKEIEINVDVVRR</sequence>
<keyword evidence="1" id="KW-0812">Transmembrane</keyword>
<dbReference type="KEGG" id="tbs:A3L01_00170"/>
<feature type="transmembrane region" description="Helical" evidence="1">
    <location>
        <begin position="12"/>
        <end position="33"/>
    </location>
</feature>
<keyword evidence="1" id="KW-1133">Transmembrane helix</keyword>
<evidence type="ECO:0000256" key="1">
    <source>
        <dbReference type="SAM" id="Phobius"/>
    </source>
</evidence>
<dbReference type="OrthoDB" id="100210at2157"/>
<dbReference type="GeneID" id="33325142"/>
<dbReference type="AlphaFoldDB" id="A0A2Z2MGJ3"/>